<feature type="compositionally biased region" description="Low complexity" evidence="5">
    <location>
        <begin position="79"/>
        <end position="89"/>
    </location>
</feature>
<evidence type="ECO:0000256" key="3">
    <source>
        <dbReference type="ARBA" id="ARBA00022989"/>
    </source>
</evidence>
<evidence type="ECO:0000256" key="4">
    <source>
        <dbReference type="ARBA" id="ARBA00023136"/>
    </source>
</evidence>
<accession>A0A368GJH6</accession>
<evidence type="ECO:0000256" key="1">
    <source>
        <dbReference type="ARBA" id="ARBA00004141"/>
    </source>
</evidence>
<dbReference type="Proteomes" id="UP000252519">
    <property type="component" value="Unassembled WGS sequence"/>
</dbReference>
<proteinExistence type="predicted"/>
<organism evidence="7 8">
    <name type="scientific">Ancylostoma caninum</name>
    <name type="common">Dog hookworm</name>
    <dbReference type="NCBI Taxonomy" id="29170"/>
    <lineage>
        <taxon>Eukaryota</taxon>
        <taxon>Metazoa</taxon>
        <taxon>Ecdysozoa</taxon>
        <taxon>Nematoda</taxon>
        <taxon>Chromadorea</taxon>
        <taxon>Rhabditida</taxon>
        <taxon>Rhabditina</taxon>
        <taxon>Rhabditomorpha</taxon>
        <taxon>Strongyloidea</taxon>
        <taxon>Ancylostomatidae</taxon>
        <taxon>Ancylostomatinae</taxon>
        <taxon>Ancylostoma</taxon>
    </lineage>
</organism>
<keyword evidence="3 6" id="KW-1133">Transmembrane helix</keyword>
<evidence type="ECO:0000256" key="2">
    <source>
        <dbReference type="ARBA" id="ARBA00022692"/>
    </source>
</evidence>
<name>A0A368GJH6_ANCCA</name>
<evidence type="ECO:0000256" key="5">
    <source>
        <dbReference type="SAM" id="MobiDB-lite"/>
    </source>
</evidence>
<keyword evidence="2 6" id="KW-0812">Transmembrane</keyword>
<evidence type="ECO:0000313" key="7">
    <source>
        <dbReference type="EMBL" id="RCN43135.1"/>
    </source>
</evidence>
<evidence type="ECO:0000313" key="8">
    <source>
        <dbReference type="Proteomes" id="UP000252519"/>
    </source>
</evidence>
<keyword evidence="4 6" id="KW-0472">Membrane</keyword>
<dbReference type="GO" id="GO:0033617">
    <property type="term" value="P:mitochondrial respiratory chain complex IV assembly"/>
    <property type="evidence" value="ECO:0007669"/>
    <property type="project" value="TreeGrafter"/>
</dbReference>
<dbReference type="PANTHER" id="PTHR12428">
    <property type="entry name" value="OXA1"/>
    <property type="match status" value="1"/>
</dbReference>
<dbReference type="InterPro" id="IPR001708">
    <property type="entry name" value="YidC/ALB3/OXA1/COX18"/>
</dbReference>
<feature type="region of interest" description="Disordered" evidence="5">
    <location>
        <begin position="77"/>
        <end position="114"/>
    </location>
</feature>
<reference evidence="7 8" key="1">
    <citation type="submission" date="2014-10" db="EMBL/GenBank/DDBJ databases">
        <title>Draft genome of the hookworm Ancylostoma caninum.</title>
        <authorList>
            <person name="Mitreva M."/>
        </authorList>
    </citation>
    <scope>NUCLEOTIDE SEQUENCE [LARGE SCALE GENOMIC DNA]</scope>
    <source>
        <strain evidence="7 8">Baltimore</strain>
    </source>
</reference>
<feature type="transmembrane region" description="Helical" evidence="6">
    <location>
        <begin position="45"/>
        <end position="71"/>
    </location>
</feature>
<dbReference type="GO" id="GO:0032977">
    <property type="term" value="F:membrane insertase activity"/>
    <property type="evidence" value="ECO:0007669"/>
    <property type="project" value="InterPro"/>
</dbReference>
<feature type="transmembrane region" description="Helical" evidence="6">
    <location>
        <begin position="302"/>
        <end position="321"/>
    </location>
</feature>
<dbReference type="AlphaFoldDB" id="A0A368GJH6"/>
<comment type="caution">
    <text evidence="7">The sequence shown here is derived from an EMBL/GenBank/DDBJ whole genome shotgun (WGS) entry which is preliminary data.</text>
</comment>
<dbReference type="GO" id="GO:0032979">
    <property type="term" value="P:protein insertion into mitochondrial inner membrane from matrix"/>
    <property type="evidence" value="ECO:0007669"/>
    <property type="project" value="TreeGrafter"/>
</dbReference>
<feature type="transmembrane region" description="Helical" evidence="6">
    <location>
        <begin position="380"/>
        <end position="404"/>
    </location>
</feature>
<comment type="subcellular location">
    <subcellularLocation>
        <location evidence="1">Membrane</location>
        <topology evidence="1">Multi-pass membrane protein</topology>
    </subcellularLocation>
</comment>
<dbReference type="GO" id="GO:0005743">
    <property type="term" value="C:mitochondrial inner membrane"/>
    <property type="evidence" value="ECO:0007669"/>
    <property type="project" value="TreeGrafter"/>
</dbReference>
<gene>
    <name evidence="7" type="ORF">ANCCAN_10872</name>
</gene>
<dbReference type="OrthoDB" id="2148490at2759"/>
<evidence type="ECO:0000256" key="6">
    <source>
        <dbReference type="SAM" id="Phobius"/>
    </source>
</evidence>
<sequence length="451" mass="49448">MVRVLSNGEVGATDGFASLWNNANDRLRQFGLESFYVAGYRVDPLHLVVAVLGFLLSGPMMLAIVVAAIVISQSTSDNAAPAPTAPGAARSIDTNRPGGSSHFAQGDGPQQSGRPKDFGAFSDLTFVIMLARGGSLLLGKAIPCCSTSVPLRARRFPQEIASHRHSSSLPPAIGHLFQYASDCYFTQGLQFAMESLHGAGLSWPYVFIASGVALRIASSPLHIFAEKLFARRLHAQNFFTEGILKKLSEHYKVELVPNAARTRLELKTSDPKIIAHSEKLLAEVVPQYMAEHGLQATRIQNLKMCTIPLWIFSSFAVRNVISSDFHPSIAGGLWISDLLAPDPYFILPIAVGLFGFLNLYSQRKIYPIAMHTWKTKSYDFALAFFTCFAVTIMCQLPACIPLYWLSVSVSGLVQAQLLRHPGVKKLLGISRLPTDSRTPFRDLFLTRPKQA</sequence>
<feature type="transmembrane region" description="Helical" evidence="6">
    <location>
        <begin position="341"/>
        <end position="360"/>
    </location>
</feature>
<evidence type="ECO:0008006" key="9">
    <source>
        <dbReference type="Google" id="ProtNLM"/>
    </source>
</evidence>
<dbReference type="PANTHER" id="PTHR12428:SF65">
    <property type="entry name" value="CYTOCHROME C OXIDASE ASSEMBLY PROTEIN COX18, MITOCHONDRIAL"/>
    <property type="match status" value="1"/>
</dbReference>
<dbReference type="STRING" id="29170.A0A368GJH6"/>
<dbReference type="EMBL" id="JOJR01000168">
    <property type="protein sequence ID" value="RCN43135.1"/>
    <property type="molecule type" value="Genomic_DNA"/>
</dbReference>
<keyword evidence="8" id="KW-1185">Reference proteome</keyword>
<protein>
    <recommendedName>
        <fullName evidence="9">DUF4605 domain-containing protein</fullName>
    </recommendedName>
</protein>